<evidence type="ECO:0000313" key="2">
    <source>
        <dbReference type="Proteomes" id="UP000003857"/>
    </source>
</evidence>
<organism evidence="1 2">
    <name type="scientific">Streptococcus sanguinis SK405</name>
    <dbReference type="NCBI Taxonomy" id="888817"/>
    <lineage>
        <taxon>Bacteria</taxon>
        <taxon>Bacillati</taxon>
        <taxon>Bacillota</taxon>
        <taxon>Bacilli</taxon>
        <taxon>Lactobacillales</taxon>
        <taxon>Streptococcaceae</taxon>
        <taxon>Streptococcus</taxon>
    </lineage>
</organism>
<dbReference type="AlphaFoldDB" id="A0ABC9PEB3"/>
<dbReference type="Proteomes" id="UP000003857">
    <property type="component" value="Unassembled WGS sequence"/>
</dbReference>
<proteinExistence type="predicted"/>
<protein>
    <submittedName>
        <fullName evidence="1">Uncharacterized protein</fullName>
    </submittedName>
</protein>
<sequence length="58" mass="6897">MIAYYTIQKTLSQEFETAGFRKTRKAVWYLNSIPQKNTSAVRLYCLTLEVLSYISFFY</sequence>
<comment type="caution">
    <text evidence="1">The sequence shown here is derived from an EMBL/GenBank/DDBJ whole genome shotgun (WGS) entry which is preliminary data.</text>
</comment>
<dbReference type="EMBL" id="AEWZ01000002">
    <property type="protein sequence ID" value="EGC25231.1"/>
    <property type="molecule type" value="Genomic_DNA"/>
</dbReference>
<gene>
    <name evidence="1" type="ORF">HMPREF9390_1020</name>
</gene>
<accession>A0ABC9PEB3</accession>
<reference evidence="1 2" key="1">
    <citation type="submission" date="2011-01" db="EMBL/GenBank/DDBJ databases">
        <authorList>
            <person name="Muzny D."/>
            <person name="Qin X."/>
            <person name="Buhay C."/>
            <person name="Dugan-Rocha S."/>
            <person name="Ding Y."/>
            <person name="Chen G."/>
            <person name="Hawes A."/>
            <person name="Holder M."/>
            <person name="Jhangiani S."/>
            <person name="Johnson A."/>
            <person name="Khan Z."/>
            <person name="Li Z."/>
            <person name="Liu W."/>
            <person name="Liu X."/>
            <person name="Perez L."/>
            <person name="Shen H."/>
            <person name="Wang Q."/>
            <person name="Watt J."/>
            <person name="Xi L."/>
            <person name="Xin Y."/>
            <person name="Zhou J."/>
            <person name="Deng J."/>
            <person name="Jiang H."/>
            <person name="Liu Y."/>
            <person name="Qu J."/>
            <person name="Song X.-Z."/>
            <person name="Zhang L."/>
            <person name="Villasana D."/>
            <person name="Johnson A."/>
            <person name="Liu J."/>
            <person name="Liyanage D."/>
            <person name="Lorensuhewa L."/>
            <person name="Robinson T."/>
            <person name="Song A."/>
            <person name="Song B.-B."/>
            <person name="Dinh H."/>
            <person name="Thornton R."/>
            <person name="Coyle M."/>
            <person name="Francisco L."/>
            <person name="Jackson L."/>
            <person name="Javaid M."/>
            <person name="Korchina V."/>
            <person name="Kovar C."/>
            <person name="Mata R."/>
            <person name="Mathew T."/>
            <person name="Ngo R."/>
            <person name="Nguyen L."/>
            <person name="Nguyen N."/>
            <person name="Okwuonu G."/>
            <person name="Ongeri F."/>
            <person name="Pham C."/>
            <person name="Simmons D."/>
            <person name="Wilczek-Boney K."/>
            <person name="Hale W."/>
            <person name="Jakkamsetti A."/>
            <person name="Pham P."/>
            <person name="Ruth R."/>
            <person name="San Lucas F."/>
            <person name="Warren J."/>
            <person name="Zhang J."/>
            <person name="Zhao Z."/>
            <person name="Zhou C."/>
            <person name="Zhu D."/>
            <person name="Lee S."/>
            <person name="Bess C."/>
            <person name="Blankenburg K."/>
            <person name="Forbes L."/>
            <person name="Fu Q."/>
            <person name="Gubbala S."/>
            <person name="Hirani K."/>
            <person name="Jayaseelan J.C."/>
            <person name="Lara F."/>
            <person name="Munidasa M."/>
            <person name="Palculict T."/>
            <person name="Patil S."/>
            <person name="Pu L.-L."/>
            <person name="Saada N."/>
            <person name="Tang L."/>
            <person name="Weissenberger G."/>
            <person name="Zhu Y."/>
            <person name="Hemphill L."/>
            <person name="Shang Y."/>
            <person name="Youmans B."/>
            <person name="Ayvaz T."/>
            <person name="Ross M."/>
            <person name="Santibanez J."/>
            <person name="Aqrawi P."/>
            <person name="Gross S."/>
            <person name="Joshi V."/>
            <person name="Fowler G."/>
            <person name="Nazareth L."/>
            <person name="Reid J."/>
            <person name="Worley K."/>
            <person name="Petrosino J."/>
            <person name="Highlander S."/>
            <person name="Gibbs R."/>
        </authorList>
    </citation>
    <scope>NUCLEOTIDE SEQUENCE [LARGE SCALE GENOMIC DNA]</scope>
    <source>
        <strain evidence="1 2">SK405</strain>
    </source>
</reference>
<name>A0ABC9PEB3_STRSA</name>
<evidence type="ECO:0000313" key="1">
    <source>
        <dbReference type="EMBL" id="EGC25231.1"/>
    </source>
</evidence>